<dbReference type="EMBL" id="VRLW01000001">
    <property type="protein sequence ID" value="KAA1261889.1"/>
    <property type="molecule type" value="Genomic_DNA"/>
</dbReference>
<reference evidence="6 7" key="1">
    <citation type="submission" date="2019-08" db="EMBL/GenBank/DDBJ databases">
        <title>Deep-cultivation of Planctomycetes and their phenomic and genomic characterization uncovers novel biology.</title>
        <authorList>
            <person name="Wiegand S."/>
            <person name="Jogler M."/>
            <person name="Boedeker C."/>
            <person name="Pinto D."/>
            <person name="Vollmers J."/>
            <person name="Rivas-Marin E."/>
            <person name="Kohn T."/>
            <person name="Peeters S.H."/>
            <person name="Heuer A."/>
            <person name="Rast P."/>
            <person name="Oberbeckmann S."/>
            <person name="Bunk B."/>
            <person name="Jeske O."/>
            <person name="Meyerdierks A."/>
            <person name="Storesund J.E."/>
            <person name="Kallscheuer N."/>
            <person name="Luecker S."/>
            <person name="Lage O.M."/>
            <person name="Pohl T."/>
            <person name="Merkel B.J."/>
            <person name="Hornburger P."/>
            <person name="Mueller R.-W."/>
            <person name="Bruemmer F."/>
            <person name="Labrenz M."/>
            <person name="Spormann A.M."/>
            <person name="Op Den Camp H."/>
            <person name="Overmann J."/>
            <person name="Amann R."/>
            <person name="Jetten M.S.M."/>
            <person name="Mascher T."/>
            <person name="Medema M.H."/>
            <person name="Devos D.P."/>
            <person name="Kaster A.-K."/>
            <person name="Ovreas L."/>
            <person name="Rohde M."/>
            <person name="Galperin M.Y."/>
            <person name="Jogler C."/>
        </authorList>
    </citation>
    <scope>NUCLEOTIDE SEQUENCE [LARGE SCALE GENOMIC DNA]</scope>
    <source>
        <strain evidence="6 7">LF1</strain>
    </source>
</reference>
<evidence type="ECO:0000256" key="2">
    <source>
        <dbReference type="ARBA" id="ARBA00022963"/>
    </source>
</evidence>
<organism evidence="6 7">
    <name type="scientific">Rubripirellula obstinata</name>
    <dbReference type="NCBI Taxonomy" id="406547"/>
    <lineage>
        <taxon>Bacteria</taxon>
        <taxon>Pseudomonadati</taxon>
        <taxon>Planctomycetota</taxon>
        <taxon>Planctomycetia</taxon>
        <taxon>Pirellulales</taxon>
        <taxon>Pirellulaceae</taxon>
        <taxon>Rubripirellula</taxon>
    </lineage>
</organism>
<dbReference type="RefSeq" id="WP_068265413.1">
    <property type="nucleotide sequence ID" value="NZ_LWSK01000086.1"/>
</dbReference>
<evidence type="ECO:0000256" key="1">
    <source>
        <dbReference type="ARBA" id="ARBA00022801"/>
    </source>
</evidence>
<keyword evidence="2 4" id="KW-0442">Lipid degradation</keyword>
<gene>
    <name evidence="6" type="primary">rssA</name>
    <name evidence="6" type="ORF">LF1_44500</name>
</gene>
<dbReference type="OrthoDB" id="9770965at2"/>
<name>A0A5B1CPV8_9BACT</name>
<dbReference type="SUPFAM" id="SSF52151">
    <property type="entry name" value="FabD/lysophospholipase-like"/>
    <property type="match status" value="1"/>
</dbReference>
<sequence>MTMLSSNLLDRWMPSRWRVTYPSSAPRTTVVLGGGGARGLAHLGVMKAIGESQVKVERIVGVSMGALVGAMCAIDTDADSAAAKAIQLLRSPVFQLKQEILMGTAPPTDRESSGGVFAWYDRLKGYVSAHRKLTRSVTQASLLSDSPLVESIHALIPDIDISETEIPLSIVAVDLLSGYRVVLENGPLRLAVQASMAIPGIFPPVRYQNMLLCDIGVIESVPTLIAKSYDSELTIAVDVGQDNTPIDDCTTALDVMMRVDDVCERLMRRGALKFADVIVRPKVGGVAWFDFGNPECLIQAGLDAGRLSVRHWSQTK</sequence>
<dbReference type="GO" id="GO:0016787">
    <property type="term" value="F:hydrolase activity"/>
    <property type="evidence" value="ECO:0007669"/>
    <property type="project" value="UniProtKB-UniRule"/>
</dbReference>
<evidence type="ECO:0000313" key="7">
    <source>
        <dbReference type="Proteomes" id="UP000322699"/>
    </source>
</evidence>
<accession>A0A5B1CPV8</accession>
<comment type="caution">
    <text evidence="6">The sequence shown here is derived from an EMBL/GenBank/DDBJ whole genome shotgun (WGS) entry which is preliminary data.</text>
</comment>
<feature type="active site" description="Nucleophile" evidence="4">
    <location>
        <position position="63"/>
    </location>
</feature>
<dbReference type="GO" id="GO:0016042">
    <property type="term" value="P:lipid catabolic process"/>
    <property type="evidence" value="ECO:0007669"/>
    <property type="project" value="UniProtKB-UniRule"/>
</dbReference>
<evidence type="ECO:0000256" key="3">
    <source>
        <dbReference type="ARBA" id="ARBA00023098"/>
    </source>
</evidence>
<keyword evidence="3 4" id="KW-0443">Lipid metabolism</keyword>
<keyword evidence="1 4" id="KW-0378">Hydrolase</keyword>
<dbReference type="AlphaFoldDB" id="A0A5B1CPV8"/>
<feature type="short sequence motif" description="GXGXXG" evidence="4">
    <location>
        <begin position="34"/>
        <end position="39"/>
    </location>
</feature>
<feature type="domain" description="PNPLA" evidence="5">
    <location>
        <begin position="30"/>
        <end position="227"/>
    </location>
</feature>
<dbReference type="PROSITE" id="PS51635">
    <property type="entry name" value="PNPLA"/>
    <property type="match status" value="1"/>
</dbReference>
<dbReference type="InterPro" id="IPR050301">
    <property type="entry name" value="NTE"/>
</dbReference>
<comment type="caution">
    <text evidence="4">Lacks conserved residue(s) required for the propagation of feature annotation.</text>
</comment>
<dbReference type="Proteomes" id="UP000322699">
    <property type="component" value="Unassembled WGS sequence"/>
</dbReference>
<evidence type="ECO:0000259" key="5">
    <source>
        <dbReference type="PROSITE" id="PS51635"/>
    </source>
</evidence>
<proteinExistence type="predicted"/>
<evidence type="ECO:0000313" key="6">
    <source>
        <dbReference type="EMBL" id="KAA1261889.1"/>
    </source>
</evidence>
<feature type="active site" description="Proton acceptor" evidence="4">
    <location>
        <position position="214"/>
    </location>
</feature>
<protein>
    <submittedName>
        <fullName evidence="6">NTE family protein RssA</fullName>
    </submittedName>
</protein>
<evidence type="ECO:0000256" key="4">
    <source>
        <dbReference type="PROSITE-ProRule" id="PRU01161"/>
    </source>
</evidence>
<feature type="short sequence motif" description="GXSXG" evidence="4">
    <location>
        <begin position="61"/>
        <end position="65"/>
    </location>
</feature>
<dbReference type="PANTHER" id="PTHR14226">
    <property type="entry name" value="NEUROPATHY TARGET ESTERASE/SWISS CHEESE D.MELANOGASTER"/>
    <property type="match status" value="1"/>
</dbReference>
<dbReference type="InterPro" id="IPR002641">
    <property type="entry name" value="PNPLA_dom"/>
</dbReference>
<dbReference type="InterPro" id="IPR016035">
    <property type="entry name" value="Acyl_Trfase/lysoPLipase"/>
</dbReference>
<dbReference type="Gene3D" id="3.40.1090.10">
    <property type="entry name" value="Cytosolic phospholipase A2 catalytic domain"/>
    <property type="match status" value="2"/>
</dbReference>
<dbReference type="PANTHER" id="PTHR14226:SF29">
    <property type="entry name" value="NEUROPATHY TARGET ESTERASE SWS"/>
    <property type="match status" value="1"/>
</dbReference>
<dbReference type="Pfam" id="PF01734">
    <property type="entry name" value="Patatin"/>
    <property type="match status" value="1"/>
</dbReference>
<keyword evidence="7" id="KW-1185">Reference proteome</keyword>